<accession>A0ACD3BB56</accession>
<dbReference type="EMBL" id="ML208266">
    <property type="protein sequence ID" value="TFK74807.1"/>
    <property type="molecule type" value="Genomic_DNA"/>
</dbReference>
<reference evidence="1 2" key="1">
    <citation type="journal article" date="2019" name="Nat. Ecol. Evol.">
        <title>Megaphylogeny resolves global patterns of mushroom evolution.</title>
        <authorList>
            <person name="Varga T."/>
            <person name="Krizsan K."/>
            <person name="Foldi C."/>
            <person name="Dima B."/>
            <person name="Sanchez-Garcia M."/>
            <person name="Sanchez-Ramirez S."/>
            <person name="Szollosi G.J."/>
            <person name="Szarkandi J.G."/>
            <person name="Papp V."/>
            <person name="Albert L."/>
            <person name="Andreopoulos W."/>
            <person name="Angelini C."/>
            <person name="Antonin V."/>
            <person name="Barry K.W."/>
            <person name="Bougher N.L."/>
            <person name="Buchanan P."/>
            <person name="Buyck B."/>
            <person name="Bense V."/>
            <person name="Catcheside P."/>
            <person name="Chovatia M."/>
            <person name="Cooper J."/>
            <person name="Damon W."/>
            <person name="Desjardin D."/>
            <person name="Finy P."/>
            <person name="Geml J."/>
            <person name="Haridas S."/>
            <person name="Hughes K."/>
            <person name="Justo A."/>
            <person name="Karasinski D."/>
            <person name="Kautmanova I."/>
            <person name="Kiss B."/>
            <person name="Kocsube S."/>
            <person name="Kotiranta H."/>
            <person name="LaButti K.M."/>
            <person name="Lechner B.E."/>
            <person name="Liimatainen K."/>
            <person name="Lipzen A."/>
            <person name="Lukacs Z."/>
            <person name="Mihaltcheva S."/>
            <person name="Morgado L.N."/>
            <person name="Niskanen T."/>
            <person name="Noordeloos M.E."/>
            <person name="Ohm R.A."/>
            <person name="Ortiz-Santana B."/>
            <person name="Ovrebo C."/>
            <person name="Racz N."/>
            <person name="Riley R."/>
            <person name="Savchenko A."/>
            <person name="Shiryaev A."/>
            <person name="Soop K."/>
            <person name="Spirin V."/>
            <person name="Szebenyi C."/>
            <person name="Tomsovsky M."/>
            <person name="Tulloss R.E."/>
            <person name="Uehling J."/>
            <person name="Grigoriev I.V."/>
            <person name="Vagvolgyi C."/>
            <person name="Papp T."/>
            <person name="Martin F.M."/>
            <person name="Miettinen O."/>
            <person name="Hibbett D.S."/>
            <person name="Nagy L.G."/>
        </authorList>
    </citation>
    <scope>NUCLEOTIDE SEQUENCE [LARGE SCALE GENOMIC DNA]</scope>
    <source>
        <strain evidence="1 2">NL-1719</strain>
    </source>
</reference>
<gene>
    <name evidence="1" type="ORF">BDN72DRAFT_832905</name>
</gene>
<organism evidence="1 2">
    <name type="scientific">Pluteus cervinus</name>
    <dbReference type="NCBI Taxonomy" id="181527"/>
    <lineage>
        <taxon>Eukaryota</taxon>
        <taxon>Fungi</taxon>
        <taxon>Dikarya</taxon>
        <taxon>Basidiomycota</taxon>
        <taxon>Agaricomycotina</taxon>
        <taxon>Agaricomycetes</taxon>
        <taxon>Agaricomycetidae</taxon>
        <taxon>Agaricales</taxon>
        <taxon>Pluteineae</taxon>
        <taxon>Pluteaceae</taxon>
        <taxon>Pluteus</taxon>
    </lineage>
</organism>
<dbReference type="Proteomes" id="UP000308600">
    <property type="component" value="Unassembled WGS sequence"/>
</dbReference>
<sequence>MPQGRSPLWINSGVLSSLRRATLPPGSSRVFPEVSLLDPLGNRKGFPCELILTLNPTLS</sequence>
<name>A0ACD3BB56_9AGAR</name>
<evidence type="ECO:0000313" key="2">
    <source>
        <dbReference type="Proteomes" id="UP000308600"/>
    </source>
</evidence>
<protein>
    <submittedName>
        <fullName evidence="1">Uncharacterized protein</fullName>
    </submittedName>
</protein>
<keyword evidence="2" id="KW-1185">Reference proteome</keyword>
<proteinExistence type="predicted"/>
<evidence type="ECO:0000313" key="1">
    <source>
        <dbReference type="EMBL" id="TFK74807.1"/>
    </source>
</evidence>